<dbReference type="SUPFAM" id="SSF48498">
    <property type="entry name" value="Tetracyclin repressor-like, C-terminal domain"/>
    <property type="match status" value="1"/>
</dbReference>
<comment type="caution">
    <text evidence="6">The sequence shown here is derived from an EMBL/GenBank/DDBJ whole genome shotgun (WGS) entry which is preliminary data.</text>
</comment>
<dbReference type="PROSITE" id="PS50977">
    <property type="entry name" value="HTH_TETR_2"/>
    <property type="match status" value="1"/>
</dbReference>
<keyword evidence="7" id="KW-1185">Reference proteome</keyword>
<evidence type="ECO:0000313" key="6">
    <source>
        <dbReference type="EMBL" id="TDQ46748.1"/>
    </source>
</evidence>
<dbReference type="SUPFAM" id="SSF46689">
    <property type="entry name" value="Homeodomain-like"/>
    <property type="match status" value="1"/>
</dbReference>
<dbReference type="AlphaFoldDB" id="A0A4R6UIM9"/>
<dbReference type="Pfam" id="PF00440">
    <property type="entry name" value="TetR_N"/>
    <property type="match status" value="1"/>
</dbReference>
<dbReference type="PANTHER" id="PTHR47506:SF1">
    <property type="entry name" value="HTH-TYPE TRANSCRIPTIONAL REGULATOR YJDC"/>
    <property type="match status" value="1"/>
</dbReference>
<dbReference type="OrthoDB" id="9809772at2"/>
<dbReference type="Gene3D" id="1.10.357.10">
    <property type="entry name" value="Tetracycline Repressor, domain 2"/>
    <property type="match status" value="1"/>
</dbReference>
<evidence type="ECO:0000313" key="7">
    <source>
        <dbReference type="Proteomes" id="UP000295375"/>
    </source>
</evidence>
<dbReference type="InterPro" id="IPR009057">
    <property type="entry name" value="Homeodomain-like_sf"/>
</dbReference>
<evidence type="ECO:0000256" key="2">
    <source>
        <dbReference type="ARBA" id="ARBA00023125"/>
    </source>
</evidence>
<feature type="domain" description="HTH tetR-type" evidence="5">
    <location>
        <begin position="10"/>
        <end position="70"/>
    </location>
</feature>
<protein>
    <submittedName>
        <fullName evidence="6">TetR family transcriptional regulator</fullName>
    </submittedName>
</protein>
<evidence type="ECO:0000256" key="3">
    <source>
        <dbReference type="ARBA" id="ARBA00023163"/>
    </source>
</evidence>
<proteinExistence type="predicted"/>
<keyword evidence="1" id="KW-0805">Transcription regulation</keyword>
<dbReference type="PRINTS" id="PR00455">
    <property type="entry name" value="HTHTETR"/>
</dbReference>
<feature type="DNA-binding region" description="H-T-H motif" evidence="4">
    <location>
        <begin position="33"/>
        <end position="52"/>
    </location>
</feature>
<keyword evidence="2 4" id="KW-0238">DNA-binding</keyword>
<name>A0A4R6UIM9_9GAMM</name>
<reference evidence="6 7" key="1">
    <citation type="submission" date="2019-03" db="EMBL/GenBank/DDBJ databases">
        <title>Genomic Encyclopedia of Type Strains, Phase IV (KMG-IV): sequencing the most valuable type-strain genomes for metagenomic binning, comparative biology and taxonomic classification.</title>
        <authorList>
            <person name="Goeker M."/>
        </authorList>
    </citation>
    <scope>NUCLEOTIDE SEQUENCE [LARGE SCALE GENOMIC DNA]</scope>
    <source>
        <strain evidence="6 7">DSM 103792</strain>
    </source>
</reference>
<evidence type="ECO:0000256" key="4">
    <source>
        <dbReference type="PROSITE-ProRule" id="PRU00335"/>
    </source>
</evidence>
<dbReference type="EMBL" id="SNYM01000012">
    <property type="protein sequence ID" value="TDQ46748.1"/>
    <property type="molecule type" value="Genomic_DNA"/>
</dbReference>
<dbReference type="Proteomes" id="UP000295375">
    <property type="component" value="Unassembled WGS sequence"/>
</dbReference>
<sequence length="197" mass="22010">MTAQRETVKRDTREAILELAERLFYEKGFRGFSYADLAGPLNVKPAAIHYHFPSKDDLGVAIIERIRERLSLTAQRFEQDQSPWPQRLDTLFNYYSHLCDVHGGVCAIGISATEAESLGSAMQVQIRLLIKEVLNFLVQVLARGRDAGAFHFEGKAEDQATWILASLGGALQLQRLTGMAQLKTVIGEIRHNLISAD</sequence>
<dbReference type="PANTHER" id="PTHR47506">
    <property type="entry name" value="TRANSCRIPTIONAL REGULATORY PROTEIN"/>
    <property type="match status" value="1"/>
</dbReference>
<dbReference type="InterPro" id="IPR001647">
    <property type="entry name" value="HTH_TetR"/>
</dbReference>
<organism evidence="6 7">
    <name type="scientific">Permianibacter aggregans</name>
    <dbReference type="NCBI Taxonomy" id="1510150"/>
    <lineage>
        <taxon>Bacteria</taxon>
        <taxon>Pseudomonadati</taxon>
        <taxon>Pseudomonadota</taxon>
        <taxon>Gammaproteobacteria</taxon>
        <taxon>Pseudomonadales</taxon>
        <taxon>Pseudomonadaceae</taxon>
        <taxon>Permianibacter</taxon>
    </lineage>
</organism>
<gene>
    <name evidence="6" type="ORF">EV696_1123</name>
</gene>
<dbReference type="GO" id="GO:0003677">
    <property type="term" value="F:DNA binding"/>
    <property type="evidence" value="ECO:0007669"/>
    <property type="project" value="UniProtKB-UniRule"/>
</dbReference>
<dbReference type="InterPro" id="IPR036271">
    <property type="entry name" value="Tet_transcr_reg_TetR-rel_C_sf"/>
</dbReference>
<keyword evidence="3" id="KW-0804">Transcription</keyword>
<evidence type="ECO:0000259" key="5">
    <source>
        <dbReference type="PROSITE" id="PS50977"/>
    </source>
</evidence>
<accession>A0A4R6UIM9</accession>
<dbReference type="RefSeq" id="WP_133591449.1">
    <property type="nucleotide sequence ID" value="NZ_CP037953.1"/>
</dbReference>
<evidence type="ECO:0000256" key="1">
    <source>
        <dbReference type="ARBA" id="ARBA00023015"/>
    </source>
</evidence>